<protein>
    <submittedName>
        <fullName evidence="2">Uncharacterized protein</fullName>
    </submittedName>
</protein>
<dbReference type="RefSeq" id="WP_129221583.1">
    <property type="nucleotide sequence ID" value="NZ_QYBC01000024.1"/>
</dbReference>
<reference evidence="2 3" key="2">
    <citation type="submission" date="2019-02" db="EMBL/GenBank/DDBJ databases">
        <title>'Lichenibacterium ramalinii' gen. nov. sp. nov., 'Lichenibacterium minor' gen. nov. sp. nov.</title>
        <authorList>
            <person name="Pankratov T."/>
        </authorList>
    </citation>
    <scope>NUCLEOTIDE SEQUENCE [LARGE SCALE GENOMIC DNA]</scope>
    <source>
        <strain evidence="2 3">RmlP001</strain>
    </source>
</reference>
<evidence type="ECO:0000313" key="3">
    <source>
        <dbReference type="Proteomes" id="UP000289411"/>
    </source>
</evidence>
<sequence length="62" mass="7105">MAGDPWAEWYDAYRRQRDGQAAADAALQDGLRRQIGWMSWFIVCWTGLVCVATAVVIWVLLF</sequence>
<accession>A0A4Q2R7V8</accession>
<reference evidence="2 3" key="1">
    <citation type="submission" date="2018-09" db="EMBL/GenBank/DDBJ databases">
        <authorList>
            <person name="Grouzdev D.S."/>
            <person name="Krutkina M.S."/>
        </authorList>
    </citation>
    <scope>NUCLEOTIDE SEQUENCE [LARGE SCALE GENOMIC DNA]</scope>
    <source>
        <strain evidence="2 3">RmlP001</strain>
    </source>
</reference>
<evidence type="ECO:0000256" key="1">
    <source>
        <dbReference type="SAM" id="Phobius"/>
    </source>
</evidence>
<organism evidence="2 3">
    <name type="scientific">Lichenibacterium ramalinae</name>
    <dbReference type="NCBI Taxonomy" id="2316527"/>
    <lineage>
        <taxon>Bacteria</taxon>
        <taxon>Pseudomonadati</taxon>
        <taxon>Pseudomonadota</taxon>
        <taxon>Alphaproteobacteria</taxon>
        <taxon>Hyphomicrobiales</taxon>
        <taxon>Lichenihabitantaceae</taxon>
        <taxon>Lichenibacterium</taxon>
    </lineage>
</organism>
<keyword evidence="1" id="KW-1133">Transmembrane helix</keyword>
<feature type="transmembrane region" description="Helical" evidence="1">
    <location>
        <begin position="37"/>
        <end position="61"/>
    </location>
</feature>
<comment type="caution">
    <text evidence="2">The sequence shown here is derived from an EMBL/GenBank/DDBJ whole genome shotgun (WGS) entry which is preliminary data.</text>
</comment>
<keyword evidence="3" id="KW-1185">Reference proteome</keyword>
<dbReference type="Proteomes" id="UP000289411">
    <property type="component" value="Unassembled WGS sequence"/>
</dbReference>
<name>A0A4Q2R7V8_9HYPH</name>
<gene>
    <name evidence="2" type="ORF">D3272_23135</name>
</gene>
<proteinExistence type="predicted"/>
<evidence type="ECO:0000313" key="2">
    <source>
        <dbReference type="EMBL" id="RYB02061.1"/>
    </source>
</evidence>
<dbReference type="AlphaFoldDB" id="A0A4Q2R7V8"/>
<keyword evidence="1" id="KW-0472">Membrane</keyword>
<dbReference type="EMBL" id="QYBC01000024">
    <property type="protein sequence ID" value="RYB02061.1"/>
    <property type="molecule type" value="Genomic_DNA"/>
</dbReference>
<keyword evidence="1" id="KW-0812">Transmembrane</keyword>